<evidence type="ECO:0000256" key="2">
    <source>
        <dbReference type="ARBA" id="ARBA00022490"/>
    </source>
</evidence>
<name>A0A0R1WSR4_9LACO</name>
<dbReference type="EC" id="3.1.11.6" evidence="6"/>
<dbReference type="AlphaFoldDB" id="A0A0R1WSR4"/>
<evidence type="ECO:0000256" key="3">
    <source>
        <dbReference type="ARBA" id="ARBA00022722"/>
    </source>
</evidence>
<dbReference type="GO" id="GO:0006308">
    <property type="term" value="P:DNA catabolic process"/>
    <property type="evidence" value="ECO:0007669"/>
    <property type="project" value="UniProtKB-UniRule"/>
</dbReference>
<sequence>MTEQVKFEDNLKKLETIVNKLESGDVPLEEALKSFEEGVKLSNELQQTLAQAERTLTKVINENGDEVDFDRDPDYE</sequence>
<dbReference type="InterPro" id="IPR037004">
    <property type="entry name" value="Exonuc_VII_ssu_sf"/>
</dbReference>
<keyword evidence="3 6" id="KW-0540">Nuclease</keyword>
<gene>
    <name evidence="6" type="primary">xseB</name>
    <name evidence="7" type="ORF">FC40_GL000560</name>
</gene>
<keyword evidence="8" id="KW-1185">Reference proteome</keyword>
<evidence type="ECO:0000256" key="1">
    <source>
        <dbReference type="ARBA" id="ARBA00009998"/>
    </source>
</evidence>
<dbReference type="NCBIfam" id="NF002140">
    <property type="entry name" value="PRK00977.1-4"/>
    <property type="match status" value="1"/>
</dbReference>
<comment type="caution">
    <text evidence="7">The sequence shown here is derived from an EMBL/GenBank/DDBJ whole genome shotgun (WGS) entry which is preliminary data.</text>
</comment>
<evidence type="ECO:0000256" key="6">
    <source>
        <dbReference type="HAMAP-Rule" id="MF_00337"/>
    </source>
</evidence>
<dbReference type="SUPFAM" id="SSF116842">
    <property type="entry name" value="XseB-like"/>
    <property type="match status" value="1"/>
</dbReference>
<keyword evidence="5 6" id="KW-0269">Exonuclease</keyword>
<dbReference type="PANTHER" id="PTHR34137:SF1">
    <property type="entry name" value="EXODEOXYRIBONUCLEASE 7 SMALL SUBUNIT"/>
    <property type="match status" value="1"/>
</dbReference>
<dbReference type="NCBIfam" id="TIGR01280">
    <property type="entry name" value="xseB"/>
    <property type="match status" value="1"/>
</dbReference>
<dbReference type="InterPro" id="IPR003761">
    <property type="entry name" value="Exonuc_VII_S"/>
</dbReference>
<dbReference type="PIRSF" id="PIRSF006488">
    <property type="entry name" value="Exonuc_VII_S"/>
    <property type="match status" value="1"/>
</dbReference>
<dbReference type="GO" id="GO:0005829">
    <property type="term" value="C:cytosol"/>
    <property type="evidence" value="ECO:0007669"/>
    <property type="project" value="TreeGrafter"/>
</dbReference>
<evidence type="ECO:0000313" key="8">
    <source>
        <dbReference type="Proteomes" id="UP000051054"/>
    </source>
</evidence>
<evidence type="ECO:0000256" key="4">
    <source>
        <dbReference type="ARBA" id="ARBA00022801"/>
    </source>
</evidence>
<organism evidence="7 8">
    <name type="scientific">Ligilactobacillus hayakitensis DSM 18933 = JCM 14209</name>
    <dbReference type="NCBI Taxonomy" id="1423755"/>
    <lineage>
        <taxon>Bacteria</taxon>
        <taxon>Bacillati</taxon>
        <taxon>Bacillota</taxon>
        <taxon>Bacilli</taxon>
        <taxon>Lactobacillales</taxon>
        <taxon>Lactobacillaceae</taxon>
        <taxon>Ligilactobacillus</taxon>
    </lineage>
</organism>
<dbReference type="Pfam" id="PF02609">
    <property type="entry name" value="Exonuc_VII_S"/>
    <property type="match status" value="1"/>
</dbReference>
<dbReference type="PATRIC" id="fig|1423755.3.peg.613"/>
<comment type="catalytic activity">
    <reaction evidence="6">
        <text>Exonucleolytic cleavage in either 5'- to 3'- or 3'- to 5'-direction to yield nucleoside 5'-phosphates.</text>
        <dbReference type="EC" id="3.1.11.6"/>
    </reaction>
</comment>
<comment type="subcellular location">
    <subcellularLocation>
        <location evidence="6">Cytoplasm</location>
    </subcellularLocation>
</comment>
<proteinExistence type="inferred from homology"/>
<dbReference type="Proteomes" id="UP000051054">
    <property type="component" value="Unassembled WGS sequence"/>
</dbReference>
<dbReference type="HAMAP" id="MF_00337">
    <property type="entry name" value="Exonuc_7_S"/>
    <property type="match status" value="1"/>
</dbReference>
<dbReference type="GO" id="GO:0008855">
    <property type="term" value="F:exodeoxyribonuclease VII activity"/>
    <property type="evidence" value="ECO:0007669"/>
    <property type="project" value="UniProtKB-UniRule"/>
</dbReference>
<dbReference type="EMBL" id="AZGD01000090">
    <property type="protein sequence ID" value="KRM18777.1"/>
    <property type="molecule type" value="Genomic_DNA"/>
</dbReference>
<dbReference type="STRING" id="1423755.FC40_GL000560"/>
<evidence type="ECO:0000256" key="5">
    <source>
        <dbReference type="ARBA" id="ARBA00022839"/>
    </source>
</evidence>
<keyword evidence="4 6" id="KW-0378">Hydrolase</keyword>
<comment type="function">
    <text evidence="6">Bidirectionally degrades single-stranded DNA into large acid-insoluble oligonucleotides, which are then degraded further into small acid-soluble oligonucleotides.</text>
</comment>
<reference evidence="7 8" key="1">
    <citation type="journal article" date="2015" name="Genome Announc.">
        <title>Expanding the biotechnology potential of lactobacilli through comparative genomics of 213 strains and associated genera.</title>
        <authorList>
            <person name="Sun Z."/>
            <person name="Harris H.M."/>
            <person name="McCann A."/>
            <person name="Guo C."/>
            <person name="Argimon S."/>
            <person name="Zhang W."/>
            <person name="Yang X."/>
            <person name="Jeffery I.B."/>
            <person name="Cooney J.C."/>
            <person name="Kagawa T.F."/>
            <person name="Liu W."/>
            <person name="Song Y."/>
            <person name="Salvetti E."/>
            <person name="Wrobel A."/>
            <person name="Rasinkangas P."/>
            <person name="Parkhill J."/>
            <person name="Rea M.C."/>
            <person name="O'Sullivan O."/>
            <person name="Ritari J."/>
            <person name="Douillard F.P."/>
            <person name="Paul Ross R."/>
            <person name="Yang R."/>
            <person name="Briner A.E."/>
            <person name="Felis G.E."/>
            <person name="de Vos W.M."/>
            <person name="Barrangou R."/>
            <person name="Klaenhammer T.R."/>
            <person name="Caufield P.W."/>
            <person name="Cui Y."/>
            <person name="Zhang H."/>
            <person name="O'Toole P.W."/>
        </authorList>
    </citation>
    <scope>NUCLEOTIDE SEQUENCE [LARGE SCALE GENOMIC DNA]</scope>
    <source>
        <strain evidence="7 8">DSM 18933</strain>
    </source>
</reference>
<protein>
    <recommendedName>
        <fullName evidence="6">Exodeoxyribonuclease 7 small subunit</fullName>
        <ecNumber evidence="6">3.1.11.6</ecNumber>
    </recommendedName>
    <alternativeName>
        <fullName evidence="6">Exodeoxyribonuclease VII small subunit</fullName>
        <shortName evidence="6">Exonuclease VII small subunit</shortName>
    </alternativeName>
</protein>
<comment type="subunit">
    <text evidence="6">Heterooligomer composed of large and small subunits.</text>
</comment>
<dbReference type="Gene3D" id="1.10.287.1040">
    <property type="entry name" value="Exonuclease VII, small subunit"/>
    <property type="match status" value="1"/>
</dbReference>
<dbReference type="GO" id="GO:0009318">
    <property type="term" value="C:exodeoxyribonuclease VII complex"/>
    <property type="evidence" value="ECO:0007669"/>
    <property type="project" value="UniProtKB-UniRule"/>
</dbReference>
<dbReference type="RefSeq" id="WP_025021854.1">
    <property type="nucleotide sequence ID" value="NZ_AZGD01000090.1"/>
</dbReference>
<evidence type="ECO:0000313" key="7">
    <source>
        <dbReference type="EMBL" id="KRM18777.1"/>
    </source>
</evidence>
<dbReference type="PANTHER" id="PTHR34137">
    <property type="entry name" value="EXODEOXYRIBONUCLEASE 7 SMALL SUBUNIT"/>
    <property type="match status" value="1"/>
</dbReference>
<accession>A0A0R1WSR4</accession>
<dbReference type="eggNOG" id="COG1722">
    <property type="taxonomic scope" value="Bacteria"/>
</dbReference>
<dbReference type="OrthoDB" id="9798666at2"/>
<dbReference type="NCBIfam" id="NF002138">
    <property type="entry name" value="PRK00977.1-2"/>
    <property type="match status" value="1"/>
</dbReference>
<keyword evidence="2 6" id="KW-0963">Cytoplasm</keyword>
<comment type="similarity">
    <text evidence="1 6">Belongs to the XseB family.</text>
</comment>